<dbReference type="AlphaFoldDB" id="A0A558CS39"/>
<dbReference type="Pfam" id="PF04336">
    <property type="entry name" value="ACP_PD"/>
    <property type="match status" value="1"/>
</dbReference>
<dbReference type="PANTHER" id="PTHR38764:SF1">
    <property type="entry name" value="ACYL CARRIER PROTEIN PHOSPHODIESTERASE"/>
    <property type="match status" value="1"/>
</dbReference>
<gene>
    <name evidence="5" type="ORF">FHK82_15580</name>
</gene>
<evidence type="ECO:0000256" key="2">
    <source>
        <dbReference type="ARBA" id="ARBA00022801"/>
    </source>
</evidence>
<dbReference type="Proteomes" id="UP000317355">
    <property type="component" value="Unassembled WGS sequence"/>
</dbReference>
<dbReference type="GO" id="GO:0006633">
    <property type="term" value="P:fatty acid biosynthetic process"/>
    <property type="evidence" value="ECO:0007669"/>
    <property type="project" value="UniProtKB-KW"/>
</dbReference>
<keyword evidence="3" id="KW-0443">Lipid metabolism</keyword>
<evidence type="ECO:0000313" key="6">
    <source>
        <dbReference type="Proteomes" id="UP000317355"/>
    </source>
</evidence>
<dbReference type="EMBL" id="VMRY01000089">
    <property type="protein sequence ID" value="TVT51581.1"/>
    <property type="molecule type" value="Genomic_DNA"/>
</dbReference>
<proteinExistence type="predicted"/>
<dbReference type="GO" id="GO:0008770">
    <property type="term" value="F:[acyl-carrier-protein] phosphodiesterase activity"/>
    <property type="evidence" value="ECO:0007669"/>
    <property type="project" value="InterPro"/>
</dbReference>
<comment type="caution">
    <text evidence="5">The sequence shown here is derived from an EMBL/GenBank/DDBJ whole genome shotgun (WGS) entry which is preliminary data.</text>
</comment>
<organism evidence="5 6">
    <name type="scientific">Sedimenticola thiotaurini</name>
    <dbReference type="NCBI Taxonomy" id="1543721"/>
    <lineage>
        <taxon>Bacteria</taxon>
        <taxon>Pseudomonadati</taxon>
        <taxon>Pseudomonadota</taxon>
        <taxon>Gammaproteobacteria</taxon>
        <taxon>Chromatiales</taxon>
        <taxon>Sedimenticolaceae</taxon>
        <taxon>Sedimenticola</taxon>
    </lineage>
</organism>
<evidence type="ECO:0000313" key="5">
    <source>
        <dbReference type="EMBL" id="TVT51581.1"/>
    </source>
</evidence>
<keyword evidence="2" id="KW-0378">Hydrolase</keyword>
<name>A0A558CS39_9GAMM</name>
<keyword evidence="4" id="KW-0275">Fatty acid biosynthesis</keyword>
<dbReference type="PIRSF" id="PIRSF011489">
    <property type="entry name" value="DUF479"/>
    <property type="match status" value="1"/>
</dbReference>
<protein>
    <submittedName>
        <fullName evidence="5">DUF479 domain-containing protein</fullName>
    </submittedName>
</protein>
<evidence type="ECO:0000256" key="4">
    <source>
        <dbReference type="ARBA" id="ARBA00023160"/>
    </source>
</evidence>
<dbReference type="InterPro" id="IPR007431">
    <property type="entry name" value="ACP_PD"/>
</dbReference>
<evidence type="ECO:0000256" key="1">
    <source>
        <dbReference type="ARBA" id="ARBA00022516"/>
    </source>
</evidence>
<keyword evidence="4" id="KW-0276">Fatty acid metabolism</keyword>
<keyword evidence="1" id="KW-0444">Lipid biosynthesis</keyword>
<accession>A0A558CS39</accession>
<evidence type="ECO:0000256" key="3">
    <source>
        <dbReference type="ARBA" id="ARBA00023098"/>
    </source>
</evidence>
<sequence>MNYLAHVFLSPLDPEQQLGSLIADFTRGQLVTLADHYSPGIMQGITLHRRIDRFTDDSDFVLQSKRLFSDEQRRYAGIILDILYDHFLNCYWDQYSDTDRLGFIKEIYKLLALEQNRLPLRLKRLVPRIINEDWMGSYHDLEQLGQVYQRMALRLRRPNPLGSTLNEVKRLYPRLSEDFHCFFPELIKFTEQQQRLLEQK</sequence>
<dbReference type="PANTHER" id="PTHR38764">
    <property type="entry name" value="ACYL CARRIER PROTEIN PHOSPHODIESTERASE"/>
    <property type="match status" value="1"/>
</dbReference>
<reference evidence="5 6" key="1">
    <citation type="submission" date="2019-07" db="EMBL/GenBank/DDBJ databases">
        <title>The pathways for chlorine oxyanion respiration interact through the shared metabolite chlorate.</title>
        <authorList>
            <person name="Barnum T.P."/>
            <person name="Cheng Y."/>
            <person name="Hill K.A."/>
            <person name="Lucas L.N."/>
            <person name="Carlson H.K."/>
            <person name="Coates J.D."/>
        </authorList>
    </citation>
    <scope>NUCLEOTIDE SEQUENCE [LARGE SCALE GENOMIC DNA]</scope>
    <source>
        <strain evidence="5">BK-3</strain>
    </source>
</reference>